<dbReference type="InterPro" id="IPR001623">
    <property type="entry name" value="DnaJ_domain"/>
</dbReference>
<proteinExistence type="predicted"/>
<name>A0ABP8IZR4_9BACT</name>
<feature type="transmembrane region" description="Helical" evidence="1">
    <location>
        <begin position="304"/>
        <end position="320"/>
    </location>
</feature>
<organism evidence="3 4">
    <name type="scientific">Hymenobacter koreensis</name>
    <dbReference type="NCBI Taxonomy" id="1084523"/>
    <lineage>
        <taxon>Bacteria</taxon>
        <taxon>Pseudomonadati</taxon>
        <taxon>Bacteroidota</taxon>
        <taxon>Cytophagia</taxon>
        <taxon>Cytophagales</taxon>
        <taxon>Hymenobacteraceae</taxon>
        <taxon>Hymenobacter</taxon>
    </lineage>
</organism>
<dbReference type="InterPro" id="IPR036869">
    <property type="entry name" value="J_dom_sf"/>
</dbReference>
<protein>
    <recommendedName>
        <fullName evidence="2">J domain-containing protein</fullName>
    </recommendedName>
</protein>
<dbReference type="SUPFAM" id="SSF46565">
    <property type="entry name" value="Chaperone J-domain"/>
    <property type="match status" value="2"/>
</dbReference>
<accession>A0ABP8IZR4</accession>
<dbReference type="PROSITE" id="PS50076">
    <property type="entry name" value="DNAJ_2"/>
    <property type="match status" value="1"/>
</dbReference>
<feature type="domain" description="J" evidence="2">
    <location>
        <begin position="3"/>
        <end position="67"/>
    </location>
</feature>
<keyword evidence="1" id="KW-1133">Transmembrane helix</keyword>
<comment type="caution">
    <text evidence="3">The sequence shown here is derived from an EMBL/GenBank/DDBJ whole genome shotgun (WGS) entry which is preliminary data.</text>
</comment>
<dbReference type="PANTHER" id="PTHR44825:SF1">
    <property type="entry name" value="DNAJ HOMOLOG SUBFAMILY C MEMBER 4"/>
    <property type="match status" value="1"/>
</dbReference>
<evidence type="ECO:0000256" key="1">
    <source>
        <dbReference type="SAM" id="Phobius"/>
    </source>
</evidence>
<reference evidence="4" key="1">
    <citation type="journal article" date="2019" name="Int. J. Syst. Evol. Microbiol.">
        <title>The Global Catalogue of Microorganisms (GCM) 10K type strain sequencing project: providing services to taxonomists for standard genome sequencing and annotation.</title>
        <authorList>
            <consortium name="The Broad Institute Genomics Platform"/>
            <consortium name="The Broad Institute Genome Sequencing Center for Infectious Disease"/>
            <person name="Wu L."/>
            <person name="Ma J."/>
        </authorList>
    </citation>
    <scope>NUCLEOTIDE SEQUENCE [LARGE SCALE GENOMIC DNA]</scope>
    <source>
        <strain evidence="4">JCM 17924</strain>
    </source>
</reference>
<dbReference type="Gene3D" id="1.10.287.110">
    <property type="entry name" value="DnaJ domain"/>
    <property type="match status" value="1"/>
</dbReference>
<dbReference type="PANTHER" id="PTHR44825">
    <property type="match status" value="1"/>
</dbReference>
<dbReference type="EMBL" id="BAABHA010000006">
    <property type="protein sequence ID" value="GAA4382311.1"/>
    <property type="molecule type" value="Genomic_DNA"/>
</dbReference>
<dbReference type="Pfam" id="PF00226">
    <property type="entry name" value="DnaJ"/>
    <property type="match status" value="1"/>
</dbReference>
<dbReference type="Proteomes" id="UP001500454">
    <property type="component" value="Unassembled WGS sequence"/>
</dbReference>
<dbReference type="InterPro" id="IPR052763">
    <property type="entry name" value="DnaJ_C4"/>
</dbReference>
<evidence type="ECO:0000313" key="3">
    <source>
        <dbReference type="EMBL" id="GAA4382311.1"/>
    </source>
</evidence>
<evidence type="ECO:0000259" key="2">
    <source>
        <dbReference type="PROSITE" id="PS50076"/>
    </source>
</evidence>
<dbReference type="SMART" id="SM00271">
    <property type="entry name" value="DnaJ"/>
    <property type="match status" value="1"/>
</dbReference>
<keyword evidence="1" id="KW-0472">Membrane</keyword>
<keyword evidence="1" id="KW-0812">Transmembrane</keyword>
<dbReference type="CDD" id="cd06257">
    <property type="entry name" value="DnaJ"/>
    <property type="match status" value="1"/>
</dbReference>
<feature type="transmembrane region" description="Helical" evidence="1">
    <location>
        <begin position="173"/>
        <end position="191"/>
    </location>
</feature>
<feature type="transmembrane region" description="Helical" evidence="1">
    <location>
        <begin position="272"/>
        <end position="292"/>
    </location>
</feature>
<gene>
    <name evidence="3" type="ORF">GCM10023186_22430</name>
</gene>
<evidence type="ECO:0000313" key="4">
    <source>
        <dbReference type="Proteomes" id="UP001500454"/>
    </source>
</evidence>
<keyword evidence="4" id="KW-1185">Reference proteome</keyword>
<sequence>MKTYYQVLELSEQATAAEIRQAYLRWVRLTHPDRTPDPAAHARYLLVNEAYDTLSKPESRARYDARLRGGNAMPATQPAAVPTVPFPGNAYQVLRVPYSATAPQIEQAYRRIRQALLAVPADPALRAHLAQVEHAYATLVIPWLRQLHDARVRGRKPDRPPSLYAELYQRYSGIGRATCWTLLVFFGLILVDRSWTLTFSSEQPLSVREYRGRGDYHWVTTPHAAFRVVGTFPAGTYFAIERSAVLQQVRRYQYWRGAKPASGVINYDSGSVYGALFFFPVAMAGCAAFGLWRRRSPKRTVDSAVSGVLLAVVVVYLFMAL</sequence>
<dbReference type="RefSeq" id="WP_345224225.1">
    <property type="nucleotide sequence ID" value="NZ_BAABHA010000006.1"/>
</dbReference>
<dbReference type="PRINTS" id="PR00625">
    <property type="entry name" value="JDOMAIN"/>
</dbReference>